<keyword evidence="2" id="KW-0032">Aminotransferase</keyword>
<dbReference type="Proteomes" id="UP001595756">
    <property type="component" value="Unassembled WGS sequence"/>
</dbReference>
<dbReference type="PANTHER" id="PTHR42743">
    <property type="entry name" value="AMINO-ACID AMINOTRANSFERASE"/>
    <property type="match status" value="1"/>
</dbReference>
<dbReference type="InterPro" id="IPR050571">
    <property type="entry name" value="Class-IV_PLP-Dep_Aminotrnsfr"/>
</dbReference>
<proteinExistence type="inferred from homology"/>
<dbReference type="Gene3D" id="3.20.10.10">
    <property type="entry name" value="D-amino Acid Aminotransferase, subunit A, domain 2"/>
    <property type="match status" value="1"/>
</dbReference>
<dbReference type="Pfam" id="PF01063">
    <property type="entry name" value="Aminotran_4"/>
    <property type="match status" value="1"/>
</dbReference>
<keyword evidence="3" id="KW-1185">Reference proteome</keyword>
<dbReference type="CDD" id="cd01558">
    <property type="entry name" value="D-AAT_like"/>
    <property type="match status" value="1"/>
</dbReference>
<dbReference type="RefSeq" id="WP_376812186.1">
    <property type="nucleotide sequence ID" value="NZ_JBHSDY010000003.1"/>
</dbReference>
<name>A0ABV8RW48_9BURK</name>
<gene>
    <name evidence="2" type="ORF">ACFO0J_06225</name>
</gene>
<protein>
    <submittedName>
        <fullName evidence="2">D-amino acid aminotransferase</fullName>
    </submittedName>
</protein>
<evidence type="ECO:0000313" key="3">
    <source>
        <dbReference type="Proteomes" id="UP001595756"/>
    </source>
</evidence>
<dbReference type="InterPro" id="IPR043131">
    <property type="entry name" value="BCAT-like_N"/>
</dbReference>
<accession>A0ABV8RW48</accession>
<dbReference type="Gene3D" id="3.30.470.10">
    <property type="match status" value="1"/>
</dbReference>
<sequence>MIAGVDNDSVVYLNGEYLRLGEARISVLDRGFIFGDGVYDVVPAYGRKPFRMGEHLARLQRSLKAIRIETGWSAGDWEDLVQGLLARSVLQDCTVYLHVTRGAAPREHSFPTQPVQPTIFGMVSSLSRPAAVNRERGLTAVSMDDERWLHCEIKSISLLGNVLAKQYATDAGADEVVQFRDGHLSEGSSCNLWVVKYGILRAPVRDRMILEGIRYAYLMELAAAAGIPFEARPISRLEVGQADELLLTSATREILPIIRLDGRPVGAGSPGPVYARLRADYDRAIAAL</sequence>
<dbReference type="InterPro" id="IPR001544">
    <property type="entry name" value="Aminotrans_IV"/>
</dbReference>
<organism evidence="2 3">
    <name type="scientific">Castellaniella hirudinis</name>
    <dbReference type="NCBI Taxonomy" id="1144617"/>
    <lineage>
        <taxon>Bacteria</taxon>
        <taxon>Pseudomonadati</taxon>
        <taxon>Pseudomonadota</taxon>
        <taxon>Betaproteobacteria</taxon>
        <taxon>Burkholderiales</taxon>
        <taxon>Alcaligenaceae</taxon>
        <taxon>Castellaniella</taxon>
    </lineage>
</organism>
<dbReference type="GO" id="GO:0008483">
    <property type="term" value="F:transaminase activity"/>
    <property type="evidence" value="ECO:0007669"/>
    <property type="project" value="UniProtKB-KW"/>
</dbReference>
<keyword evidence="2" id="KW-0808">Transferase</keyword>
<dbReference type="EMBL" id="JBHSDY010000003">
    <property type="protein sequence ID" value="MFC4297633.1"/>
    <property type="molecule type" value="Genomic_DNA"/>
</dbReference>
<dbReference type="InterPro" id="IPR043132">
    <property type="entry name" value="BCAT-like_C"/>
</dbReference>
<dbReference type="PANTHER" id="PTHR42743:SF10">
    <property type="entry name" value="D-ALANINE AMINOTRANSFERASE"/>
    <property type="match status" value="1"/>
</dbReference>
<evidence type="ECO:0000313" key="2">
    <source>
        <dbReference type="EMBL" id="MFC4297633.1"/>
    </source>
</evidence>
<dbReference type="InterPro" id="IPR036038">
    <property type="entry name" value="Aminotransferase-like"/>
</dbReference>
<comment type="caution">
    <text evidence="2">The sequence shown here is derived from an EMBL/GenBank/DDBJ whole genome shotgun (WGS) entry which is preliminary data.</text>
</comment>
<dbReference type="SUPFAM" id="SSF56752">
    <property type="entry name" value="D-aminoacid aminotransferase-like PLP-dependent enzymes"/>
    <property type="match status" value="1"/>
</dbReference>
<reference evidence="3" key="1">
    <citation type="journal article" date="2019" name="Int. J. Syst. Evol. Microbiol.">
        <title>The Global Catalogue of Microorganisms (GCM) 10K type strain sequencing project: providing services to taxonomists for standard genome sequencing and annotation.</title>
        <authorList>
            <consortium name="The Broad Institute Genomics Platform"/>
            <consortium name="The Broad Institute Genome Sequencing Center for Infectious Disease"/>
            <person name="Wu L."/>
            <person name="Ma J."/>
        </authorList>
    </citation>
    <scope>NUCLEOTIDE SEQUENCE [LARGE SCALE GENOMIC DNA]</scope>
    <source>
        <strain evidence="3">CGMCC 1.19029</strain>
    </source>
</reference>
<comment type="similarity">
    <text evidence="1">Belongs to the class-IV pyridoxal-phosphate-dependent aminotransferase family.</text>
</comment>
<evidence type="ECO:0000256" key="1">
    <source>
        <dbReference type="ARBA" id="ARBA00009320"/>
    </source>
</evidence>